<feature type="region of interest" description="Disordered" evidence="1">
    <location>
        <begin position="1"/>
        <end position="40"/>
    </location>
</feature>
<keyword evidence="3" id="KW-1185">Reference proteome</keyword>
<gene>
    <name evidence="2" type="ORF">KHLLAP_LOCUS4192</name>
</gene>
<proteinExistence type="predicted"/>
<name>A0AAI8VF25_9PEZI</name>
<organism evidence="2 3">
    <name type="scientific">Anthostomella pinea</name>
    <dbReference type="NCBI Taxonomy" id="933095"/>
    <lineage>
        <taxon>Eukaryota</taxon>
        <taxon>Fungi</taxon>
        <taxon>Dikarya</taxon>
        <taxon>Ascomycota</taxon>
        <taxon>Pezizomycotina</taxon>
        <taxon>Sordariomycetes</taxon>
        <taxon>Xylariomycetidae</taxon>
        <taxon>Xylariales</taxon>
        <taxon>Xylariaceae</taxon>
        <taxon>Anthostomella</taxon>
    </lineage>
</organism>
<comment type="caution">
    <text evidence="2">The sequence shown here is derived from an EMBL/GenBank/DDBJ whole genome shotgun (WGS) entry which is preliminary data.</text>
</comment>
<reference evidence="2" key="1">
    <citation type="submission" date="2023-10" db="EMBL/GenBank/DDBJ databases">
        <authorList>
            <person name="Hackl T."/>
        </authorList>
    </citation>
    <scope>NUCLEOTIDE SEQUENCE</scope>
</reference>
<dbReference type="EMBL" id="CAUWAG010000006">
    <property type="protein sequence ID" value="CAJ2503724.1"/>
    <property type="molecule type" value="Genomic_DNA"/>
</dbReference>
<protein>
    <submittedName>
        <fullName evidence="2">Uu.00g111180.m01.CDS01</fullName>
    </submittedName>
</protein>
<accession>A0AAI8VF25</accession>
<evidence type="ECO:0000313" key="3">
    <source>
        <dbReference type="Proteomes" id="UP001295740"/>
    </source>
</evidence>
<sequence length="195" mass="20703">MSDHPGRSTPAASGLRAEDTVPTNPFAPTWAFPPGHPSCDVTDGGAVDDEDVFSAQAIPRYNRDEAVNFPVAESMSAYSRGQTTTTASLMAAQAAPSFFRQVPTSVRTTRANRSENRHKVEGVDTQIYYSPEACGLCTSTFDTPRTPATSSAERDLCMVATITSPTSASDAVNSADAVGRELQRVERNVLNGLAA</sequence>
<evidence type="ECO:0000256" key="1">
    <source>
        <dbReference type="SAM" id="MobiDB-lite"/>
    </source>
</evidence>
<evidence type="ECO:0000313" key="2">
    <source>
        <dbReference type="EMBL" id="CAJ2503724.1"/>
    </source>
</evidence>
<dbReference type="AlphaFoldDB" id="A0AAI8VF25"/>
<dbReference type="Proteomes" id="UP001295740">
    <property type="component" value="Unassembled WGS sequence"/>
</dbReference>